<keyword evidence="1" id="KW-1133">Transmembrane helix</keyword>
<dbReference type="Proteomes" id="UP001595791">
    <property type="component" value="Unassembled WGS sequence"/>
</dbReference>
<dbReference type="RefSeq" id="WP_378160562.1">
    <property type="nucleotide sequence ID" value="NZ_JBHSBU010000001.1"/>
</dbReference>
<feature type="transmembrane region" description="Helical" evidence="1">
    <location>
        <begin position="107"/>
        <end position="131"/>
    </location>
</feature>
<evidence type="ECO:0000313" key="3">
    <source>
        <dbReference type="Proteomes" id="UP001595791"/>
    </source>
</evidence>
<reference evidence="3" key="1">
    <citation type="journal article" date="2019" name="Int. J. Syst. Evol. Microbiol.">
        <title>The Global Catalogue of Microorganisms (GCM) 10K type strain sequencing project: providing services to taxonomists for standard genome sequencing and annotation.</title>
        <authorList>
            <consortium name="The Broad Institute Genomics Platform"/>
            <consortium name="The Broad Institute Genome Sequencing Center for Infectious Disease"/>
            <person name="Wu L."/>
            <person name="Ma J."/>
        </authorList>
    </citation>
    <scope>NUCLEOTIDE SEQUENCE [LARGE SCALE GENOMIC DNA]</scope>
    <source>
        <strain evidence="3">LMG 29894</strain>
    </source>
</reference>
<evidence type="ECO:0000256" key="1">
    <source>
        <dbReference type="SAM" id="Phobius"/>
    </source>
</evidence>
<dbReference type="EMBL" id="JBHSBU010000001">
    <property type="protein sequence ID" value="MFC4158170.1"/>
    <property type="molecule type" value="Genomic_DNA"/>
</dbReference>
<comment type="caution">
    <text evidence="2">The sequence shown here is derived from an EMBL/GenBank/DDBJ whole genome shotgun (WGS) entry which is preliminary data.</text>
</comment>
<keyword evidence="1" id="KW-0812">Transmembrane</keyword>
<accession>A0ABV8MMS7</accession>
<keyword evidence="1" id="KW-0472">Membrane</keyword>
<gene>
    <name evidence="2" type="ORF">ACFOW7_02240</name>
</gene>
<evidence type="ECO:0000313" key="2">
    <source>
        <dbReference type="EMBL" id="MFC4158170.1"/>
    </source>
</evidence>
<keyword evidence="3" id="KW-1185">Reference proteome</keyword>
<protein>
    <submittedName>
        <fullName evidence="2">DUF1700 domain-containing protein</fullName>
    </submittedName>
</protein>
<sequence length="193" mass="21247">MNRDQFIATLRHELNGLPPAELAEIVADYEEYFRDAVAAGRSESEVVQGLGQPRQLARELKAESRIKRWEDRRSPVNFARMFFAVAGLGVINLLLLLPLFVVGCVMVIFFVIALSLLIGGAGVLLSSLPGIDVVGVLPLIEIEGVEVGEGAAGLVLLIIGGAWLWLNLWVSKWMGVGLIHYARLNYRLIRGER</sequence>
<proteinExistence type="predicted"/>
<organism evidence="2 3">
    <name type="scientific">Chitinimonas lacunae</name>
    <dbReference type="NCBI Taxonomy" id="1963018"/>
    <lineage>
        <taxon>Bacteria</taxon>
        <taxon>Pseudomonadati</taxon>
        <taxon>Pseudomonadota</taxon>
        <taxon>Betaproteobacteria</taxon>
        <taxon>Neisseriales</taxon>
        <taxon>Chitinibacteraceae</taxon>
        <taxon>Chitinimonas</taxon>
    </lineage>
</organism>
<feature type="transmembrane region" description="Helical" evidence="1">
    <location>
        <begin position="151"/>
        <end position="170"/>
    </location>
</feature>
<name>A0ABV8MMS7_9NEIS</name>
<feature type="transmembrane region" description="Helical" evidence="1">
    <location>
        <begin position="78"/>
        <end position="100"/>
    </location>
</feature>
<dbReference type="Pfam" id="PF22564">
    <property type="entry name" value="HAAS"/>
    <property type="match status" value="1"/>
</dbReference>